<protein>
    <submittedName>
        <fullName evidence="1">Uncharacterized protein</fullName>
    </submittedName>
</protein>
<reference evidence="1" key="1">
    <citation type="submission" date="2019-08" db="EMBL/GenBank/DDBJ databases">
        <authorList>
            <person name="Kucharzyk K."/>
            <person name="Murdoch R.W."/>
            <person name="Higgins S."/>
            <person name="Loffler F."/>
        </authorList>
    </citation>
    <scope>NUCLEOTIDE SEQUENCE</scope>
</reference>
<dbReference type="EMBL" id="VSSQ01047604">
    <property type="protein sequence ID" value="MPN01612.1"/>
    <property type="molecule type" value="Genomic_DNA"/>
</dbReference>
<organism evidence="1">
    <name type="scientific">bioreactor metagenome</name>
    <dbReference type="NCBI Taxonomy" id="1076179"/>
    <lineage>
        <taxon>unclassified sequences</taxon>
        <taxon>metagenomes</taxon>
        <taxon>ecological metagenomes</taxon>
    </lineage>
</organism>
<gene>
    <name evidence="1" type="ORF">SDC9_148822</name>
</gene>
<accession>A0A645EK04</accession>
<proteinExistence type="predicted"/>
<name>A0A645EK04_9ZZZZ</name>
<sequence>MNARALGRRAAVNADDQSPRIVRRLNADADADIVPRVAGEELLIFLFREILGVRVVQLADHAAHRRIQQLVAVQLFFIIEIILGVDGLV</sequence>
<evidence type="ECO:0000313" key="1">
    <source>
        <dbReference type="EMBL" id="MPN01612.1"/>
    </source>
</evidence>
<comment type="caution">
    <text evidence="1">The sequence shown here is derived from an EMBL/GenBank/DDBJ whole genome shotgun (WGS) entry which is preliminary data.</text>
</comment>
<dbReference type="AlphaFoldDB" id="A0A645EK04"/>